<dbReference type="InterPro" id="IPR012677">
    <property type="entry name" value="Nucleotide-bd_a/b_plait_sf"/>
</dbReference>
<name>A0ABR2GW53_9EUKA</name>
<dbReference type="PROSITE" id="PS50102">
    <property type="entry name" value="RRM"/>
    <property type="match status" value="1"/>
</dbReference>
<organism evidence="4 5">
    <name type="scientific">Tritrichomonas musculus</name>
    <dbReference type="NCBI Taxonomy" id="1915356"/>
    <lineage>
        <taxon>Eukaryota</taxon>
        <taxon>Metamonada</taxon>
        <taxon>Parabasalia</taxon>
        <taxon>Tritrichomonadida</taxon>
        <taxon>Tritrichomonadidae</taxon>
        <taxon>Tritrichomonas</taxon>
    </lineage>
</organism>
<evidence type="ECO:0000259" key="3">
    <source>
        <dbReference type="PROSITE" id="PS50102"/>
    </source>
</evidence>
<keyword evidence="1 2" id="KW-0694">RNA-binding</keyword>
<dbReference type="InterPro" id="IPR000504">
    <property type="entry name" value="RRM_dom"/>
</dbReference>
<dbReference type="Pfam" id="PF00076">
    <property type="entry name" value="RRM_1"/>
    <property type="match status" value="1"/>
</dbReference>
<accession>A0ABR2GW53</accession>
<evidence type="ECO:0000256" key="1">
    <source>
        <dbReference type="ARBA" id="ARBA00022884"/>
    </source>
</evidence>
<dbReference type="EMBL" id="JAPFFF010000056">
    <property type="protein sequence ID" value="KAK8838169.1"/>
    <property type="molecule type" value="Genomic_DNA"/>
</dbReference>
<dbReference type="Gene3D" id="3.30.70.330">
    <property type="match status" value="1"/>
</dbReference>
<dbReference type="Proteomes" id="UP001470230">
    <property type="component" value="Unassembled WGS sequence"/>
</dbReference>
<evidence type="ECO:0000256" key="2">
    <source>
        <dbReference type="PROSITE-ProRule" id="PRU00176"/>
    </source>
</evidence>
<gene>
    <name evidence="4" type="ORF">M9Y10_035585</name>
</gene>
<evidence type="ECO:0000313" key="5">
    <source>
        <dbReference type="Proteomes" id="UP001470230"/>
    </source>
</evidence>
<dbReference type="PANTHER" id="PTHR15481">
    <property type="entry name" value="RIBONUCLEIC ACID BINDING PROTEIN S1"/>
    <property type="match status" value="1"/>
</dbReference>
<comment type="caution">
    <text evidence="4">The sequence shown here is derived from an EMBL/GenBank/DDBJ whole genome shotgun (WGS) entry which is preliminary data.</text>
</comment>
<proteinExistence type="predicted"/>
<feature type="domain" description="RRM" evidence="3">
    <location>
        <begin position="26"/>
        <end position="103"/>
    </location>
</feature>
<evidence type="ECO:0000313" key="4">
    <source>
        <dbReference type="EMBL" id="KAK8838169.1"/>
    </source>
</evidence>
<dbReference type="PANTHER" id="PTHR15481:SF0">
    <property type="entry name" value="LD23870P-RELATED"/>
    <property type="match status" value="1"/>
</dbReference>
<dbReference type="InterPro" id="IPR035979">
    <property type="entry name" value="RBD_domain_sf"/>
</dbReference>
<dbReference type="SUPFAM" id="SSF54928">
    <property type="entry name" value="RNA-binding domain, RBD"/>
    <property type="match status" value="1"/>
</dbReference>
<dbReference type="CDD" id="cd00590">
    <property type="entry name" value="RRM_SF"/>
    <property type="match status" value="1"/>
</dbReference>
<keyword evidence="5" id="KW-1185">Reference proteome</keyword>
<sequence>MQRILGLFKSEVHIDDGFHSPMNEENAIFISNLDQSVEQKELMEIFKPFGDIVLCHIDENKKKEQTNIAFIEFSHEKEAENAISKMNGDKIKGNQIKVQKYLRAEAATKEIKLENSYLNASTSSHIDDAEDDDDFDDD</sequence>
<reference evidence="4 5" key="1">
    <citation type="submission" date="2024-04" db="EMBL/GenBank/DDBJ databases">
        <title>Tritrichomonas musculus Genome.</title>
        <authorList>
            <person name="Alves-Ferreira E."/>
            <person name="Grigg M."/>
            <person name="Lorenzi H."/>
            <person name="Galac M."/>
        </authorList>
    </citation>
    <scope>NUCLEOTIDE SEQUENCE [LARGE SCALE GENOMIC DNA]</scope>
    <source>
        <strain evidence="4 5">EAF2021</strain>
    </source>
</reference>
<dbReference type="SMART" id="SM00360">
    <property type="entry name" value="RRM"/>
    <property type="match status" value="1"/>
</dbReference>
<protein>
    <recommendedName>
        <fullName evidence="3">RRM domain-containing protein</fullName>
    </recommendedName>
</protein>